<evidence type="ECO:0000313" key="2">
    <source>
        <dbReference type="Proteomes" id="UP000323653"/>
    </source>
</evidence>
<evidence type="ECO:0000313" key="1">
    <source>
        <dbReference type="EMBL" id="QEK51417.1"/>
    </source>
</evidence>
<dbReference type="AlphaFoldDB" id="A0A5C0VH79"/>
<gene>
    <name evidence="1" type="ORF">FYC62_06865</name>
</gene>
<name>A0A5C0VH79_9SPHI</name>
<dbReference type="RefSeq" id="WP_149074427.1">
    <property type="nucleotide sequence ID" value="NZ_CP043329.1"/>
</dbReference>
<dbReference type="EMBL" id="CP043329">
    <property type="protein sequence ID" value="QEK51417.1"/>
    <property type="molecule type" value="Genomic_DNA"/>
</dbReference>
<proteinExistence type="predicted"/>
<dbReference type="Proteomes" id="UP000323653">
    <property type="component" value="Chromosome"/>
</dbReference>
<sequence>MEEIIIIGWPDNLDDTDAQEIIDLSKPQLKIKGVQHKSTRLFAALEWTIPTTFIIMISGLFFKSFMEEAGKDTYQMLKSRLKEYILKRREIKTSLIESSNLTDKLSKKYDQSLSISMKARLHSKLVINIMISEKVKGQDADNMMERVFEVLQMIHDQCQEIASEEYIMRNIHPEEVYLLANPETYFWEILTPKEMFERYRNY</sequence>
<protein>
    <submittedName>
        <fullName evidence="1">Uncharacterized protein</fullName>
    </submittedName>
</protein>
<organism evidence="1 2">
    <name type="scientific">Pedobacter aquae</name>
    <dbReference type="NCBI Taxonomy" id="2605747"/>
    <lineage>
        <taxon>Bacteria</taxon>
        <taxon>Pseudomonadati</taxon>
        <taxon>Bacteroidota</taxon>
        <taxon>Sphingobacteriia</taxon>
        <taxon>Sphingobacteriales</taxon>
        <taxon>Sphingobacteriaceae</taxon>
        <taxon>Pedobacter</taxon>
    </lineage>
</organism>
<keyword evidence="2" id="KW-1185">Reference proteome</keyword>
<reference evidence="1 2" key="1">
    <citation type="submission" date="2019-08" db="EMBL/GenBank/DDBJ databases">
        <title>Pedobacter sp. nov., isolated from Han river, South Korea.</title>
        <authorList>
            <person name="Lee D.-H."/>
            <person name="Kim Y.-S."/>
            <person name="Hwang E.-M."/>
            <person name="Le Tran T.C."/>
            <person name="Cha C.-J."/>
        </authorList>
    </citation>
    <scope>NUCLEOTIDE SEQUENCE [LARGE SCALE GENOMIC DNA]</scope>
    <source>
        <strain evidence="1 2">CJ43</strain>
    </source>
</reference>
<dbReference type="KEGG" id="pej:FYC62_06865"/>
<accession>A0A5C0VH79</accession>